<dbReference type="EMBL" id="JBHUFV010000023">
    <property type="protein sequence ID" value="MFD1933000.1"/>
    <property type="molecule type" value="Genomic_DNA"/>
</dbReference>
<sequence>MTGGRGGGGGLLNAATPSAEVTALLKAGAAPYTWVAATVGSNNAAGFQLATELPVMAVGGFNGTDPAPTLAQFQDHVESGKIHYFTGGGMAMGRRAGAAAGGSDEAARIAAWVQENFTARTVGGVTLYDLTAGWPRPWRPCNRGCG</sequence>
<dbReference type="Proteomes" id="UP001597368">
    <property type="component" value="Unassembled WGS sequence"/>
</dbReference>
<evidence type="ECO:0000313" key="3">
    <source>
        <dbReference type="Proteomes" id="UP001597368"/>
    </source>
</evidence>
<dbReference type="RefSeq" id="WP_379573050.1">
    <property type="nucleotide sequence ID" value="NZ_JBHUFV010000023.1"/>
</dbReference>
<gene>
    <name evidence="2" type="ORF">ACFSKW_16110</name>
</gene>
<evidence type="ECO:0000313" key="2">
    <source>
        <dbReference type="EMBL" id="MFD1933000.1"/>
    </source>
</evidence>
<accession>A0ABW4SVP6</accession>
<organism evidence="2 3">
    <name type="scientific">Nonomuraea mangrovi</name>
    <dbReference type="NCBI Taxonomy" id="2316207"/>
    <lineage>
        <taxon>Bacteria</taxon>
        <taxon>Bacillati</taxon>
        <taxon>Actinomycetota</taxon>
        <taxon>Actinomycetes</taxon>
        <taxon>Streptosporangiales</taxon>
        <taxon>Streptosporangiaceae</taxon>
        <taxon>Nonomuraea</taxon>
    </lineage>
</organism>
<evidence type="ECO:0000259" key="1">
    <source>
        <dbReference type="Pfam" id="PF24878"/>
    </source>
</evidence>
<comment type="caution">
    <text evidence="2">The sequence shown here is derived from an EMBL/GenBank/DDBJ whole genome shotgun (WGS) entry which is preliminary data.</text>
</comment>
<name>A0ABW4SVP6_9ACTN</name>
<feature type="domain" description="Putative mannosyltransferase YkcA/B-like C-terminal" evidence="1">
    <location>
        <begin position="22"/>
        <end position="116"/>
    </location>
</feature>
<dbReference type="InterPro" id="IPR056785">
    <property type="entry name" value="YkcA/B-like_C"/>
</dbReference>
<reference evidence="3" key="1">
    <citation type="journal article" date="2019" name="Int. J. Syst. Evol. Microbiol.">
        <title>The Global Catalogue of Microorganisms (GCM) 10K type strain sequencing project: providing services to taxonomists for standard genome sequencing and annotation.</title>
        <authorList>
            <consortium name="The Broad Institute Genomics Platform"/>
            <consortium name="The Broad Institute Genome Sequencing Center for Infectious Disease"/>
            <person name="Wu L."/>
            <person name="Ma J."/>
        </authorList>
    </citation>
    <scope>NUCLEOTIDE SEQUENCE [LARGE SCALE GENOMIC DNA]</scope>
    <source>
        <strain evidence="3">ICMP 6774ER</strain>
    </source>
</reference>
<proteinExistence type="predicted"/>
<protein>
    <recommendedName>
        <fullName evidence="1">Putative mannosyltransferase YkcA/B-like C-terminal domain-containing protein</fullName>
    </recommendedName>
</protein>
<dbReference type="Pfam" id="PF24878">
    <property type="entry name" value="YkcB_C"/>
    <property type="match status" value="1"/>
</dbReference>
<keyword evidence="3" id="KW-1185">Reference proteome</keyword>